<dbReference type="WBParaSite" id="ACOC_0001337101-mRNA-1">
    <property type="protein sequence ID" value="ACOC_0001337101-mRNA-1"/>
    <property type="gene ID" value="ACOC_0001337101"/>
</dbReference>
<evidence type="ECO:0000313" key="3">
    <source>
        <dbReference type="Proteomes" id="UP000267027"/>
    </source>
</evidence>
<feature type="domain" description="C2H2-type" evidence="1">
    <location>
        <begin position="111"/>
        <end position="134"/>
    </location>
</feature>
<gene>
    <name evidence="2" type="ORF">ACOC_LOCUS13372</name>
</gene>
<dbReference type="PROSITE" id="PS00028">
    <property type="entry name" value="ZINC_FINGER_C2H2_1"/>
    <property type="match status" value="1"/>
</dbReference>
<dbReference type="Proteomes" id="UP000267027">
    <property type="component" value="Unassembled WGS sequence"/>
</dbReference>
<dbReference type="AlphaFoldDB" id="A0A0R3Q2S3"/>
<evidence type="ECO:0000313" key="2">
    <source>
        <dbReference type="EMBL" id="VDM64957.1"/>
    </source>
</evidence>
<proteinExistence type="predicted"/>
<keyword evidence="3" id="KW-1185">Reference proteome</keyword>
<reference evidence="4" key="1">
    <citation type="submission" date="2017-02" db="UniProtKB">
        <authorList>
            <consortium name="WormBaseParasite"/>
        </authorList>
    </citation>
    <scope>IDENTIFICATION</scope>
</reference>
<evidence type="ECO:0000259" key="1">
    <source>
        <dbReference type="PROSITE" id="PS00028"/>
    </source>
</evidence>
<accession>A0A0R3Q2S3</accession>
<dbReference type="InterPro" id="IPR013087">
    <property type="entry name" value="Znf_C2H2_type"/>
</dbReference>
<name>A0A0R3Q2S3_ANGCS</name>
<protein>
    <submittedName>
        <fullName evidence="4">C2H2-type domain-containing protein</fullName>
    </submittedName>
</protein>
<reference evidence="2 3" key="2">
    <citation type="submission" date="2018-11" db="EMBL/GenBank/DDBJ databases">
        <authorList>
            <consortium name="Pathogen Informatics"/>
        </authorList>
    </citation>
    <scope>NUCLEOTIDE SEQUENCE [LARGE SCALE GENOMIC DNA]</scope>
    <source>
        <strain evidence="2 3">Costa Rica</strain>
    </source>
</reference>
<sequence>MGFLTIHVSTPFQKEKKILQLLSGHPCRSCSCSFAKRPLQICQESMATPQIRSLHELHTNRMKWFCLDCAAPQVDEVEAVKHYFSVHVKTAKQEATARGILFRPIHYQLRCPFDECRQLLSTPKGLRLHLNKMHRAATTSSST</sequence>
<dbReference type="OrthoDB" id="5772904at2759"/>
<organism evidence="4">
    <name type="scientific">Angiostrongylus costaricensis</name>
    <name type="common">Nematode worm</name>
    <dbReference type="NCBI Taxonomy" id="334426"/>
    <lineage>
        <taxon>Eukaryota</taxon>
        <taxon>Metazoa</taxon>
        <taxon>Ecdysozoa</taxon>
        <taxon>Nematoda</taxon>
        <taxon>Chromadorea</taxon>
        <taxon>Rhabditida</taxon>
        <taxon>Rhabditina</taxon>
        <taxon>Rhabditomorpha</taxon>
        <taxon>Strongyloidea</taxon>
        <taxon>Metastrongylidae</taxon>
        <taxon>Angiostrongylus</taxon>
    </lineage>
</organism>
<dbReference type="EMBL" id="UYYA01005948">
    <property type="protein sequence ID" value="VDM64957.1"/>
    <property type="molecule type" value="Genomic_DNA"/>
</dbReference>
<evidence type="ECO:0000313" key="4">
    <source>
        <dbReference type="WBParaSite" id="ACOC_0001337101-mRNA-1"/>
    </source>
</evidence>